<dbReference type="InterPro" id="IPR009000">
    <property type="entry name" value="Transl_B-barrel_sf"/>
</dbReference>
<reference evidence="10 11" key="2">
    <citation type="submission" date="2013-04" db="EMBL/GenBank/DDBJ databases">
        <title>The Genome Sequence of Bilophila wadsworthia 3_1_6.</title>
        <authorList>
            <consortium name="The Broad Institute Genomics Platform"/>
            <person name="Earl A."/>
            <person name="Ward D."/>
            <person name="Feldgarden M."/>
            <person name="Gevers D."/>
            <person name="Sibley C."/>
            <person name="Strauss J."/>
            <person name="Allen-Vercoe E."/>
            <person name="Walker B."/>
            <person name="Young S."/>
            <person name="Zeng Q."/>
            <person name="Gargeya S."/>
            <person name="Fitzgerald M."/>
            <person name="Haas B."/>
            <person name="Abouelleil A."/>
            <person name="Allen A.W."/>
            <person name="Alvarado L."/>
            <person name="Arachchi H.M."/>
            <person name="Berlin A.M."/>
            <person name="Chapman S.B."/>
            <person name="Gainer-Dewar J."/>
            <person name="Goldberg J."/>
            <person name="Griggs A."/>
            <person name="Gujja S."/>
            <person name="Hansen M."/>
            <person name="Howarth C."/>
            <person name="Imamovic A."/>
            <person name="Ireland A."/>
            <person name="Larimer J."/>
            <person name="McCowan C."/>
            <person name="Murphy C."/>
            <person name="Pearson M."/>
            <person name="Poon T.W."/>
            <person name="Priest M."/>
            <person name="Roberts A."/>
            <person name="Saif S."/>
            <person name="Shea T."/>
            <person name="Sisk P."/>
            <person name="Sykes S."/>
            <person name="Wortman J."/>
            <person name="Nusbaum C."/>
            <person name="Birren B."/>
        </authorList>
    </citation>
    <scope>NUCLEOTIDE SEQUENCE [LARGE SCALE GENOMIC DNA]</scope>
    <source>
        <strain evidence="10 11">3_1_6</strain>
    </source>
</reference>
<evidence type="ECO:0000256" key="8">
    <source>
        <dbReference type="ARBA" id="ARBA00031615"/>
    </source>
</evidence>
<evidence type="ECO:0000256" key="4">
    <source>
        <dbReference type="ARBA" id="ARBA00022741"/>
    </source>
</evidence>
<reference evidence="10 11" key="1">
    <citation type="submission" date="2010-10" db="EMBL/GenBank/DDBJ databases">
        <authorList>
            <consortium name="The Broad Institute Genome Sequencing Platform"/>
            <person name="Ward D."/>
            <person name="Earl A."/>
            <person name="Feldgarden M."/>
            <person name="Young S.K."/>
            <person name="Gargeya S."/>
            <person name="Zeng Q."/>
            <person name="Alvarado L."/>
            <person name="Berlin A."/>
            <person name="Bochicchio J."/>
            <person name="Chapman S.B."/>
            <person name="Chen Z."/>
            <person name="Freedman E."/>
            <person name="Gellesch M."/>
            <person name="Goldberg J."/>
            <person name="Griggs A."/>
            <person name="Gujja S."/>
            <person name="Heilman E."/>
            <person name="Heiman D."/>
            <person name="Howarth C."/>
            <person name="Mehta T."/>
            <person name="Neiman D."/>
            <person name="Pearson M."/>
            <person name="Roberts A."/>
            <person name="Saif S."/>
            <person name="Shea T."/>
            <person name="Shenoy N."/>
            <person name="Sisk P."/>
            <person name="Stolte C."/>
            <person name="Sykes S."/>
            <person name="White J."/>
            <person name="Yandava C."/>
            <person name="Allen-Vercoe E."/>
            <person name="Sibley C."/>
            <person name="Ambrose C.E."/>
            <person name="Strauss J."/>
            <person name="Daigneault M."/>
            <person name="Haas B."/>
            <person name="Nusbaum C."/>
            <person name="Birren B."/>
        </authorList>
    </citation>
    <scope>NUCLEOTIDE SEQUENCE [LARGE SCALE GENOMIC DNA]</scope>
    <source>
        <strain evidence="10 11">3_1_6</strain>
    </source>
</reference>
<dbReference type="FunFam" id="3.40.50.300:FF:001064">
    <property type="entry name" value="Selenocysteine-specific translation elongation factor"/>
    <property type="match status" value="1"/>
</dbReference>
<dbReference type="InterPro" id="IPR005225">
    <property type="entry name" value="Small_GTP-bd"/>
</dbReference>
<dbReference type="NCBIfam" id="TIGR00231">
    <property type="entry name" value="small_GTP"/>
    <property type="match status" value="1"/>
</dbReference>
<dbReference type="SUPFAM" id="SSF52540">
    <property type="entry name" value="P-loop containing nucleoside triphosphate hydrolases"/>
    <property type="match status" value="1"/>
</dbReference>
<dbReference type="SUPFAM" id="SSF50447">
    <property type="entry name" value="Translation proteins"/>
    <property type="match status" value="1"/>
</dbReference>
<dbReference type="HOGENOM" id="CLU_023030_3_0_7"/>
<sequence length="645" mass="70185">MAIVMGTAGHIDHGKTSLVRKLTGIDCDRLEEEKRRGITIELGFAFCDLPGGGRLGIVDVPGHEKFVKNMVAGASGIDFVMLVVAADEGVMPQTREHLEICSLLGIKHGLVAVTKIDMVDPELLELAVEDISEFLKGTFLEGAPLFPVSSQTGEGVDKLRDYIVKQEKELAPRRRTDLFRLPVDRVFTLKGHGTIVTGTMISGSVKVGDALELLPKKLATRARSLQSHGESVEVAESGHRTAVNLQGLDVADVERGDVLALPGTLFPSDRWLVRLTCLGSSPRALRHRAEIHFHHEAREIAARLYFLDRDKLGPGETALCEVRLDEPLVGVFGDHCVVRAFSPLRTVAGGVVLDPISAGLRRRDATPDRVASLLGLEDASDEDRVRMQIELAGNRGANLAQLSVLTNLDSKRLDKVLQALSGKGKIFCFDREEKGYVAAGASAELAKRCLAVADAFHKKEPLKQGMARGTLLSGGTGREAWSKGIPPKLAFFVVERLLRSGELVSEGDVIRMASHTVSLKSDQAGLRDALLKAHVDGAFTPPNLKDVLEELSVDAKAAAPVLKLLCEDGSLVKVKDGLYFHGPVIQELKARMQAWFGSHDDLDPAGFKELSGGLSRKYVIPLLEYFDRERVTIRVGDKRQFRGRG</sequence>
<dbReference type="EMBL" id="ADCP02000001">
    <property type="protein sequence ID" value="EFV43852.1"/>
    <property type="molecule type" value="Genomic_DNA"/>
</dbReference>
<evidence type="ECO:0000256" key="1">
    <source>
        <dbReference type="ARBA" id="ARBA00004496"/>
    </source>
</evidence>
<keyword evidence="5" id="KW-0648">Protein biosynthesis</keyword>
<dbReference type="InterPro" id="IPR015191">
    <property type="entry name" value="SelB_WHD4"/>
</dbReference>
<dbReference type="GeneID" id="78085469"/>
<evidence type="ECO:0000256" key="6">
    <source>
        <dbReference type="ARBA" id="ARBA00023134"/>
    </source>
</evidence>
<keyword evidence="10" id="KW-0251">Elongation factor</keyword>
<evidence type="ECO:0000313" key="11">
    <source>
        <dbReference type="Proteomes" id="UP000006034"/>
    </source>
</evidence>
<dbReference type="Gene3D" id="3.40.50.300">
    <property type="entry name" value="P-loop containing nucleotide triphosphate hydrolases"/>
    <property type="match status" value="1"/>
</dbReference>
<dbReference type="SUPFAM" id="SSF50465">
    <property type="entry name" value="EF-Tu/eEF-1alpha/eIF2-gamma C-terminal domain"/>
    <property type="match status" value="1"/>
</dbReference>
<evidence type="ECO:0000256" key="3">
    <source>
        <dbReference type="ARBA" id="ARBA00022490"/>
    </source>
</evidence>
<comment type="caution">
    <text evidence="10">The sequence shown here is derived from an EMBL/GenBank/DDBJ whole genome shotgun (WGS) entry which is preliminary data.</text>
</comment>
<dbReference type="PANTHER" id="PTHR43721:SF22">
    <property type="entry name" value="ELONGATION FACTOR TU, MITOCHONDRIAL"/>
    <property type="match status" value="1"/>
</dbReference>
<dbReference type="Pfam" id="PF00009">
    <property type="entry name" value="GTP_EFTU"/>
    <property type="match status" value="1"/>
</dbReference>
<dbReference type="InterPro" id="IPR036388">
    <property type="entry name" value="WH-like_DNA-bd_sf"/>
</dbReference>
<dbReference type="InterPro" id="IPR004535">
    <property type="entry name" value="Transl_elong_SelB"/>
</dbReference>
<dbReference type="CDD" id="cd03696">
    <property type="entry name" value="SelB_II"/>
    <property type="match status" value="1"/>
</dbReference>
<dbReference type="InterPro" id="IPR027417">
    <property type="entry name" value="P-loop_NTPase"/>
</dbReference>
<dbReference type="PANTHER" id="PTHR43721">
    <property type="entry name" value="ELONGATION FACTOR TU-RELATED"/>
    <property type="match status" value="1"/>
</dbReference>
<dbReference type="InterPro" id="IPR050055">
    <property type="entry name" value="EF-Tu_GTPase"/>
</dbReference>
<dbReference type="CDD" id="cd04171">
    <property type="entry name" value="SelB"/>
    <property type="match status" value="1"/>
</dbReference>
<dbReference type="InterPro" id="IPR009001">
    <property type="entry name" value="Transl_elong_EF1A/Init_IF2_C"/>
</dbReference>
<dbReference type="Gene3D" id="2.40.30.10">
    <property type="entry name" value="Translation factors"/>
    <property type="match status" value="1"/>
</dbReference>
<proteinExistence type="predicted"/>
<keyword evidence="6" id="KW-0342">GTP-binding</keyword>
<dbReference type="RefSeq" id="WP_005028160.1">
    <property type="nucleotide sequence ID" value="NZ_KE150238.1"/>
</dbReference>
<keyword evidence="3" id="KW-0963">Cytoplasm</keyword>
<dbReference type="PRINTS" id="PR00315">
    <property type="entry name" value="ELONGATNFCT"/>
</dbReference>
<dbReference type="GO" id="GO:0003924">
    <property type="term" value="F:GTPase activity"/>
    <property type="evidence" value="ECO:0007669"/>
    <property type="project" value="InterPro"/>
</dbReference>
<dbReference type="Gene3D" id="1.10.10.10">
    <property type="entry name" value="Winged helix-like DNA-binding domain superfamily/Winged helix DNA-binding domain"/>
    <property type="match status" value="1"/>
</dbReference>
<feature type="domain" description="Tr-type G" evidence="9">
    <location>
        <begin position="1"/>
        <end position="173"/>
    </location>
</feature>
<comment type="function">
    <text evidence="7">Translation factor necessary for the incorporation of selenocysteine into proteins. It probably replaces EF-Tu for the insertion of selenocysteine directed by the UGA codon. SelB binds GTP and GDP.</text>
</comment>
<accession>E5Y811</accession>
<comment type="subcellular location">
    <subcellularLocation>
        <location evidence="1">Cytoplasm</location>
    </subcellularLocation>
</comment>
<evidence type="ECO:0000313" key="10">
    <source>
        <dbReference type="EMBL" id="EFV43852.1"/>
    </source>
</evidence>
<dbReference type="OrthoDB" id="9803139at2"/>
<dbReference type="Pfam" id="PF09107">
    <property type="entry name" value="WHD_3rd_SelB"/>
    <property type="match status" value="1"/>
</dbReference>
<evidence type="ECO:0000256" key="5">
    <source>
        <dbReference type="ARBA" id="ARBA00022917"/>
    </source>
</evidence>
<evidence type="ECO:0000259" key="9">
    <source>
        <dbReference type="PROSITE" id="PS51722"/>
    </source>
</evidence>
<evidence type="ECO:0000256" key="2">
    <source>
        <dbReference type="ARBA" id="ARBA00015953"/>
    </source>
</evidence>
<protein>
    <recommendedName>
        <fullName evidence="2">Selenocysteine-specific elongation factor</fullName>
    </recommendedName>
    <alternativeName>
        <fullName evidence="8">SelB translation factor</fullName>
    </alternativeName>
</protein>
<keyword evidence="4" id="KW-0547">Nucleotide-binding</keyword>
<dbReference type="Pfam" id="PF25461">
    <property type="entry name" value="Beta-barrel_SelB"/>
    <property type="match status" value="1"/>
</dbReference>
<dbReference type="SUPFAM" id="SSF46785">
    <property type="entry name" value="Winged helix' DNA-binding domain"/>
    <property type="match status" value="3"/>
</dbReference>
<gene>
    <name evidence="10" type="ORF">HMPREF0179_02326</name>
</gene>
<dbReference type="GO" id="GO:0003746">
    <property type="term" value="F:translation elongation factor activity"/>
    <property type="evidence" value="ECO:0007669"/>
    <property type="project" value="UniProtKB-KW"/>
</dbReference>
<dbReference type="Gene3D" id="1.10.10.2770">
    <property type="match status" value="1"/>
</dbReference>
<dbReference type="GO" id="GO:0005525">
    <property type="term" value="F:GTP binding"/>
    <property type="evidence" value="ECO:0007669"/>
    <property type="project" value="UniProtKB-KW"/>
</dbReference>
<dbReference type="CDD" id="cd15491">
    <property type="entry name" value="selB_III"/>
    <property type="match status" value="1"/>
</dbReference>
<dbReference type="STRING" id="563192.HMPREF0179_02326"/>
<dbReference type="Pfam" id="PF09106">
    <property type="entry name" value="WHD_2nd_SelB"/>
    <property type="match status" value="1"/>
</dbReference>
<dbReference type="InterPro" id="IPR036390">
    <property type="entry name" value="WH_DNA-bd_sf"/>
</dbReference>
<dbReference type="eggNOG" id="COG3276">
    <property type="taxonomic scope" value="Bacteria"/>
</dbReference>
<dbReference type="InterPro" id="IPR004161">
    <property type="entry name" value="EFTu-like_2"/>
</dbReference>
<name>E5Y811_BILW3</name>
<evidence type="ECO:0000256" key="7">
    <source>
        <dbReference type="ARBA" id="ARBA00025526"/>
    </source>
</evidence>
<dbReference type="GO" id="GO:0001514">
    <property type="term" value="P:selenocysteine incorporation"/>
    <property type="evidence" value="ECO:0007669"/>
    <property type="project" value="InterPro"/>
</dbReference>
<dbReference type="InterPro" id="IPR015190">
    <property type="entry name" value="Elong_fac_SelB-wing-hlx_typ-2"/>
</dbReference>
<dbReference type="Pfam" id="PF03144">
    <property type="entry name" value="GTP_EFTU_D2"/>
    <property type="match status" value="1"/>
</dbReference>
<dbReference type="InterPro" id="IPR000795">
    <property type="entry name" value="T_Tr_GTP-bd_dom"/>
</dbReference>
<dbReference type="AlphaFoldDB" id="E5Y811"/>
<dbReference type="PROSITE" id="PS51722">
    <property type="entry name" value="G_TR_2"/>
    <property type="match status" value="1"/>
</dbReference>
<dbReference type="InterPro" id="IPR057335">
    <property type="entry name" value="Beta-barrel_SelB"/>
</dbReference>
<organism evidence="10 11">
    <name type="scientific">Bilophila wadsworthia (strain 3_1_6)</name>
    <dbReference type="NCBI Taxonomy" id="563192"/>
    <lineage>
        <taxon>Bacteria</taxon>
        <taxon>Pseudomonadati</taxon>
        <taxon>Thermodesulfobacteriota</taxon>
        <taxon>Desulfovibrionia</taxon>
        <taxon>Desulfovibrionales</taxon>
        <taxon>Desulfovibrionaceae</taxon>
        <taxon>Bilophila</taxon>
    </lineage>
</organism>
<dbReference type="GO" id="GO:0003723">
    <property type="term" value="F:RNA binding"/>
    <property type="evidence" value="ECO:0007669"/>
    <property type="project" value="InterPro"/>
</dbReference>
<keyword evidence="11" id="KW-1185">Reference proteome</keyword>
<dbReference type="NCBIfam" id="TIGR00475">
    <property type="entry name" value="selB"/>
    <property type="match status" value="1"/>
</dbReference>
<dbReference type="Proteomes" id="UP000006034">
    <property type="component" value="Unassembled WGS sequence"/>
</dbReference>
<dbReference type="GO" id="GO:0005829">
    <property type="term" value="C:cytosol"/>
    <property type="evidence" value="ECO:0007669"/>
    <property type="project" value="TreeGrafter"/>
</dbReference>